<evidence type="ECO:0000259" key="3">
    <source>
        <dbReference type="Pfam" id="PF26607"/>
    </source>
</evidence>
<feature type="domain" description="PLL-like beta propeller" evidence="3">
    <location>
        <begin position="177"/>
        <end position="492"/>
    </location>
</feature>
<dbReference type="Gene3D" id="2.70.70.10">
    <property type="entry name" value="Glucose Permease (Domain IIA)"/>
    <property type="match status" value="1"/>
</dbReference>
<dbReference type="InterPro" id="IPR058502">
    <property type="entry name" value="PLL-like_beta-prop"/>
</dbReference>
<evidence type="ECO:0000313" key="5">
    <source>
        <dbReference type="Proteomes" id="UP001500665"/>
    </source>
</evidence>
<feature type="signal peptide" evidence="1">
    <location>
        <begin position="1"/>
        <end position="32"/>
    </location>
</feature>
<dbReference type="CDD" id="cd22954">
    <property type="entry name" value="PLL_lectin"/>
    <property type="match status" value="1"/>
</dbReference>
<dbReference type="PANTHER" id="PTHR21666">
    <property type="entry name" value="PEPTIDASE-RELATED"/>
    <property type="match status" value="1"/>
</dbReference>
<dbReference type="Gene3D" id="2.120.10.70">
    <property type="entry name" value="Fucose-specific lectin"/>
    <property type="match status" value="2"/>
</dbReference>
<evidence type="ECO:0000256" key="1">
    <source>
        <dbReference type="SAM" id="SignalP"/>
    </source>
</evidence>
<evidence type="ECO:0000259" key="2">
    <source>
        <dbReference type="Pfam" id="PF01551"/>
    </source>
</evidence>
<feature type="domain" description="M23ase beta-sheet core" evidence="2">
    <location>
        <begin position="51"/>
        <end position="138"/>
    </location>
</feature>
<comment type="caution">
    <text evidence="4">The sequence shown here is derived from an EMBL/GenBank/DDBJ whole genome shotgun (WGS) entry which is preliminary data.</text>
</comment>
<reference evidence="5" key="1">
    <citation type="journal article" date="2019" name="Int. J. Syst. Evol. Microbiol.">
        <title>The Global Catalogue of Microorganisms (GCM) 10K type strain sequencing project: providing services to taxonomists for standard genome sequencing and annotation.</title>
        <authorList>
            <consortium name="The Broad Institute Genomics Platform"/>
            <consortium name="The Broad Institute Genome Sequencing Center for Infectious Disease"/>
            <person name="Wu L."/>
            <person name="Ma J."/>
        </authorList>
    </citation>
    <scope>NUCLEOTIDE SEQUENCE [LARGE SCALE GENOMIC DNA]</scope>
    <source>
        <strain evidence="5">JCM 10696</strain>
    </source>
</reference>
<dbReference type="InterPro" id="IPR011055">
    <property type="entry name" value="Dup_hybrid_motif"/>
</dbReference>
<protein>
    <recommendedName>
        <fullName evidence="6">Peptidase M23-like protein</fullName>
    </recommendedName>
</protein>
<dbReference type="Pfam" id="PF01551">
    <property type="entry name" value="Peptidase_M23"/>
    <property type="match status" value="1"/>
</dbReference>
<dbReference type="InterPro" id="IPR006311">
    <property type="entry name" value="TAT_signal"/>
</dbReference>
<feature type="chain" id="PRO_5047358227" description="Peptidase M23-like protein" evidence="1">
    <location>
        <begin position="33"/>
        <end position="499"/>
    </location>
</feature>
<keyword evidence="1" id="KW-0732">Signal</keyword>
<dbReference type="RefSeq" id="WP_344238754.1">
    <property type="nucleotide sequence ID" value="NZ_BAAAHH010000005.1"/>
</dbReference>
<evidence type="ECO:0008006" key="6">
    <source>
        <dbReference type="Google" id="ProtNLM"/>
    </source>
</evidence>
<name>A0ABP4B833_9ACTN</name>
<gene>
    <name evidence="4" type="ORF">GCM10009550_18050</name>
</gene>
<dbReference type="Proteomes" id="UP001500665">
    <property type="component" value="Unassembled WGS sequence"/>
</dbReference>
<proteinExistence type="predicted"/>
<dbReference type="InterPro" id="IPR016047">
    <property type="entry name" value="M23ase_b-sheet_dom"/>
</dbReference>
<accession>A0ABP4B833</accession>
<dbReference type="SUPFAM" id="SSF51261">
    <property type="entry name" value="Duplicated hybrid motif"/>
    <property type="match status" value="1"/>
</dbReference>
<dbReference type="SUPFAM" id="SSF89372">
    <property type="entry name" value="Fucose-specific lectin"/>
    <property type="match status" value="1"/>
</dbReference>
<dbReference type="InterPro" id="IPR050570">
    <property type="entry name" value="Cell_wall_metabolism_enzyme"/>
</dbReference>
<sequence length="499" mass="52920">MLTGLSRRALTCVLAATAALLPMLATASPAAADPPAACPATGIVSQHFHSGHNGVDIANSRGTPIYAIGDGQVTISGYESGYGQWIRIQHPNGTISEYGHMYQRDVFAGDHVVAGQQIALMGSEGQSTGPHLHLRIWSSPSANQGIDPEPYLAARGVTLPCTPGVGPRPTPPVHPAESGRVVSARSADGRLEVFAAGANGVHHAWQNKANGTWSAWQSLGGPANAELAIGPNADGRLELFAINGDTFQHRYQNSPSGTWSGWENFGGGGKDIAVGANKDGRLEVFASGPVGVFHKYQNAPSSGWSNWEPTGGGPANSRIEMEKAPDGRLEVFALNGDVFQHKYQTAVNGDWSAWNAFGTGGRDLTVDHNHDGRLEVFASNPNGVFHKYQNASGWSEWEATGGPGNAQLTSERSPDGRVEVFAINDNTAQHLWQTRVNAPYGQWETFGTGGTEITAATNADGRIEVFGASHAGVYHKWQTGFATWSDWAWLNTTSGPALN</sequence>
<keyword evidence="5" id="KW-1185">Reference proteome</keyword>
<dbReference type="PROSITE" id="PS51318">
    <property type="entry name" value="TAT"/>
    <property type="match status" value="1"/>
</dbReference>
<evidence type="ECO:0000313" key="4">
    <source>
        <dbReference type="EMBL" id="GAA0944819.1"/>
    </source>
</evidence>
<dbReference type="Pfam" id="PF26607">
    <property type="entry name" value="DUF8189"/>
    <property type="match status" value="1"/>
</dbReference>
<dbReference type="EMBL" id="BAAAHH010000005">
    <property type="protein sequence ID" value="GAA0944819.1"/>
    <property type="molecule type" value="Genomic_DNA"/>
</dbReference>
<organism evidence="4 5">
    <name type="scientific">Actinocorallia libanotica</name>
    <dbReference type="NCBI Taxonomy" id="46162"/>
    <lineage>
        <taxon>Bacteria</taxon>
        <taxon>Bacillati</taxon>
        <taxon>Actinomycetota</taxon>
        <taxon>Actinomycetes</taxon>
        <taxon>Streptosporangiales</taxon>
        <taxon>Thermomonosporaceae</taxon>
        <taxon>Actinocorallia</taxon>
    </lineage>
</organism>
<dbReference type="CDD" id="cd12797">
    <property type="entry name" value="M23_peptidase"/>
    <property type="match status" value="1"/>
</dbReference>
<dbReference type="PANTHER" id="PTHR21666:SF270">
    <property type="entry name" value="MUREIN HYDROLASE ACTIVATOR ENVC"/>
    <property type="match status" value="1"/>
</dbReference>